<gene>
    <name evidence="2" type="ORF">ACCAA_400048</name>
</gene>
<sequence>MPNTPTPKDLAGWLTLFSDAEMPILRQTTRRLDEARQHIDRVSARDITDIVLQDPLLAIRVLAYIQAFGSKHLRSEITNIASAVMMLGVDPFFRKFESPLTIEVLLGRQPQALLGMLQVVRRTQRAARYAHDWAFARHDMNVEEVALAALLHDLAELLLWCFAPELALAIRSRLQADRTLRSASVQEEFLGFPLADLQLALCHAWHLPGLLTTLMSDGNAQLPRVQNVKLAVNLARHSIDGWTHAAIPDDLAAIQSLLNISRETLLSRLMLPTELLPALLRIDTRAGTASSSDNRSQ</sequence>
<evidence type="ECO:0000313" key="2">
    <source>
        <dbReference type="EMBL" id="SBT07190.1"/>
    </source>
</evidence>
<name>A0A1A8XPW9_9PROT</name>
<dbReference type="STRING" id="1860102.ACCAA_400048"/>
<protein>
    <submittedName>
        <fullName evidence="2">Putative signal transduction protein</fullName>
    </submittedName>
</protein>
<evidence type="ECO:0000259" key="1">
    <source>
        <dbReference type="PROSITE" id="PS51833"/>
    </source>
</evidence>
<dbReference type="Pfam" id="PF08668">
    <property type="entry name" value="HDOD"/>
    <property type="match status" value="1"/>
</dbReference>
<dbReference type="AlphaFoldDB" id="A0A1A8XPW9"/>
<organism evidence="2 3">
    <name type="scientific">Candidatus Accumulibacter aalborgensis</name>
    <dbReference type="NCBI Taxonomy" id="1860102"/>
    <lineage>
        <taxon>Bacteria</taxon>
        <taxon>Pseudomonadati</taxon>
        <taxon>Pseudomonadota</taxon>
        <taxon>Betaproteobacteria</taxon>
        <taxon>Candidatus Accumulibacter</taxon>
    </lineage>
</organism>
<dbReference type="PANTHER" id="PTHR33525">
    <property type="match status" value="1"/>
</dbReference>
<evidence type="ECO:0000313" key="3">
    <source>
        <dbReference type="Proteomes" id="UP000199169"/>
    </source>
</evidence>
<proteinExistence type="predicted"/>
<reference evidence="2 3" key="1">
    <citation type="submission" date="2016-06" db="EMBL/GenBank/DDBJ databases">
        <authorList>
            <person name="Kjaerup R.B."/>
            <person name="Dalgaard T.S."/>
            <person name="Juul-Madsen H.R."/>
        </authorList>
    </citation>
    <scope>NUCLEOTIDE SEQUENCE [LARGE SCALE GENOMIC DNA]</scope>
    <source>
        <strain evidence="2">3</strain>
    </source>
</reference>
<dbReference type="RefSeq" id="WP_186407567.1">
    <property type="nucleotide sequence ID" value="NZ_FLQX01000117.1"/>
</dbReference>
<dbReference type="SUPFAM" id="SSF109604">
    <property type="entry name" value="HD-domain/PDEase-like"/>
    <property type="match status" value="1"/>
</dbReference>
<accession>A0A1A8XPW9</accession>
<dbReference type="InterPro" id="IPR052340">
    <property type="entry name" value="RNase_Y/CdgJ"/>
</dbReference>
<feature type="domain" description="HDOD" evidence="1">
    <location>
        <begin position="22"/>
        <end position="221"/>
    </location>
</feature>
<dbReference type="Proteomes" id="UP000199169">
    <property type="component" value="Unassembled WGS sequence"/>
</dbReference>
<keyword evidence="3" id="KW-1185">Reference proteome</keyword>
<dbReference type="EMBL" id="FLQX01000117">
    <property type="protein sequence ID" value="SBT07190.1"/>
    <property type="molecule type" value="Genomic_DNA"/>
</dbReference>
<dbReference type="PROSITE" id="PS51833">
    <property type="entry name" value="HDOD"/>
    <property type="match status" value="1"/>
</dbReference>
<dbReference type="Gene3D" id="1.10.3210.10">
    <property type="entry name" value="Hypothetical protein af1432"/>
    <property type="match status" value="1"/>
</dbReference>
<dbReference type="InterPro" id="IPR013976">
    <property type="entry name" value="HDOD"/>
</dbReference>
<dbReference type="PANTHER" id="PTHR33525:SF4">
    <property type="entry name" value="CYCLIC DI-GMP PHOSPHODIESTERASE CDGJ"/>
    <property type="match status" value="1"/>
</dbReference>